<dbReference type="SUPFAM" id="SSF55008">
    <property type="entry name" value="HMA, heavy metal-associated domain"/>
    <property type="match status" value="1"/>
</dbReference>
<dbReference type="CDD" id="cd00371">
    <property type="entry name" value="HMA"/>
    <property type="match status" value="1"/>
</dbReference>
<dbReference type="Proteomes" id="UP000265566">
    <property type="component" value="Chromosome 4"/>
</dbReference>
<evidence type="ECO:0000259" key="2">
    <source>
        <dbReference type="PROSITE" id="PS50846"/>
    </source>
</evidence>
<evidence type="ECO:0000256" key="1">
    <source>
        <dbReference type="SAM" id="MobiDB-lite"/>
    </source>
</evidence>
<comment type="caution">
    <text evidence="3">The sequence shown here is derived from an EMBL/GenBank/DDBJ whole genome shotgun (WGS) entry which is preliminary data.</text>
</comment>
<organism evidence="3">
    <name type="scientific">Medicago truncatula</name>
    <name type="common">Barrel medic</name>
    <name type="synonym">Medicago tribuloides</name>
    <dbReference type="NCBI Taxonomy" id="3880"/>
    <lineage>
        <taxon>Eukaryota</taxon>
        <taxon>Viridiplantae</taxon>
        <taxon>Streptophyta</taxon>
        <taxon>Embryophyta</taxon>
        <taxon>Tracheophyta</taxon>
        <taxon>Spermatophyta</taxon>
        <taxon>Magnoliopsida</taxon>
        <taxon>eudicotyledons</taxon>
        <taxon>Gunneridae</taxon>
        <taxon>Pentapetalae</taxon>
        <taxon>rosids</taxon>
        <taxon>fabids</taxon>
        <taxon>Fabales</taxon>
        <taxon>Fabaceae</taxon>
        <taxon>Papilionoideae</taxon>
        <taxon>50 kb inversion clade</taxon>
        <taxon>NPAAA clade</taxon>
        <taxon>Hologalegina</taxon>
        <taxon>IRL clade</taxon>
        <taxon>Trifolieae</taxon>
        <taxon>Medicago</taxon>
    </lineage>
</organism>
<dbReference type="Gramene" id="rna23275">
    <property type="protein sequence ID" value="RHN60882.1"/>
    <property type="gene ID" value="gene23275"/>
</dbReference>
<evidence type="ECO:0000313" key="3">
    <source>
        <dbReference type="EMBL" id="RHN60882.1"/>
    </source>
</evidence>
<dbReference type="InterPro" id="IPR044526">
    <property type="entry name" value="NAKR1-3"/>
</dbReference>
<name>A0A396I5K9_MEDTR</name>
<dbReference type="OrthoDB" id="689350at2759"/>
<dbReference type="Gene3D" id="3.30.70.100">
    <property type="match status" value="1"/>
</dbReference>
<dbReference type="Pfam" id="PF00403">
    <property type="entry name" value="HMA"/>
    <property type="match status" value="1"/>
</dbReference>
<dbReference type="InterPro" id="IPR036163">
    <property type="entry name" value="HMA_dom_sf"/>
</dbReference>
<proteinExistence type="predicted"/>
<feature type="compositionally biased region" description="Low complexity" evidence="1">
    <location>
        <begin position="280"/>
        <end position="294"/>
    </location>
</feature>
<protein>
    <submittedName>
        <fullName evidence="3">Putative heavy metal-associated domain, HMA</fullName>
    </submittedName>
</protein>
<sequence length="301" mass="34081">MHYLFFFPPSILERSFNYTPFSLHYIQLLLLKKPLLPTITHSLNIYKPNKSINLTSIQLISMKGMDMFCSSPSSTAIIHSSIDQRSILRRSRTTKNYDHERRKNQLHHVPCSSQLPINPMPYFEKHRKSTTDKQKQSSSTEIRRKSSSHVNDMSSTRYLLDDAPAPFIDWISESSKMVSMHDVKDMSLDMKRKNDSHALIRTSSSPLASKDQVVVLRVSLHCKACEGKVRKHISKMEGVRSFTIEMETKKVTIIGDVTPLDVLASVSKVKSAQLWSSTISSSSSSLSSSSSSTLAFPRLTQ</sequence>
<dbReference type="EMBL" id="PSQE01000004">
    <property type="protein sequence ID" value="RHN60882.1"/>
    <property type="molecule type" value="Genomic_DNA"/>
</dbReference>
<dbReference type="AlphaFoldDB" id="A0A396I5K9"/>
<accession>A0A396I5K9</accession>
<feature type="region of interest" description="Disordered" evidence="1">
    <location>
        <begin position="95"/>
        <end position="151"/>
    </location>
</feature>
<gene>
    <name evidence="3" type="ORF">MtrunA17_Chr4g0030661</name>
</gene>
<dbReference type="InterPro" id="IPR006121">
    <property type="entry name" value="HMA_dom"/>
</dbReference>
<dbReference type="GO" id="GO:0046872">
    <property type="term" value="F:metal ion binding"/>
    <property type="evidence" value="ECO:0007669"/>
    <property type="project" value="InterPro"/>
</dbReference>
<dbReference type="PROSITE" id="PS50846">
    <property type="entry name" value="HMA_2"/>
    <property type="match status" value="1"/>
</dbReference>
<reference evidence="3" key="1">
    <citation type="journal article" date="2018" name="Nat. Plants">
        <title>Whole-genome landscape of Medicago truncatula symbiotic genes.</title>
        <authorList>
            <person name="Pecrix Y."/>
            <person name="Gamas P."/>
            <person name="Carrere S."/>
        </authorList>
    </citation>
    <scope>NUCLEOTIDE SEQUENCE</scope>
    <source>
        <tissue evidence="3">Leaves</tissue>
    </source>
</reference>
<feature type="region of interest" description="Disordered" evidence="1">
    <location>
        <begin position="280"/>
        <end position="301"/>
    </location>
</feature>
<feature type="domain" description="HMA" evidence="2">
    <location>
        <begin position="211"/>
        <end position="277"/>
    </location>
</feature>
<dbReference type="PANTHER" id="PTHR46119:SF12">
    <property type="entry name" value="PROTEIN SODIUM POTASSIUM ROOT DEFECTIVE 3"/>
    <property type="match status" value="1"/>
</dbReference>
<dbReference type="PANTHER" id="PTHR46119">
    <property type="entry name" value="OS08G0405700 PROTEIN"/>
    <property type="match status" value="1"/>
</dbReference>